<gene>
    <name evidence="2" type="ORF">HPB51_000033</name>
</gene>
<accession>A0A9J6DXH9</accession>
<reference evidence="2" key="1">
    <citation type="journal article" date="2020" name="Cell">
        <title>Large-Scale Comparative Analyses of Tick Genomes Elucidate Their Genetic Diversity and Vector Capacities.</title>
        <authorList>
            <consortium name="Tick Genome and Microbiome Consortium (TIGMIC)"/>
            <person name="Jia N."/>
            <person name="Wang J."/>
            <person name="Shi W."/>
            <person name="Du L."/>
            <person name="Sun Y."/>
            <person name="Zhan W."/>
            <person name="Jiang J.F."/>
            <person name="Wang Q."/>
            <person name="Zhang B."/>
            <person name="Ji P."/>
            <person name="Bell-Sakyi L."/>
            <person name="Cui X.M."/>
            <person name="Yuan T.T."/>
            <person name="Jiang B.G."/>
            <person name="Yang W.F."/>
            <person name="Lam T.T."/>
            <person name="Chang Q.C."/>
            <person name="Ding S.J."/>
            <person name="Wang X.J."/>
            <person name="Zhu J.G."/>
            <person name="Ruan X.D."/>
            <person name="Zhao L."/>
            <person name="Wei J.T."/>
            <person name="Ye R.Z."/>
            <person name="Que T.C."/>
            <person name="Du C.H."/>
            <person name="Zhou Y.H."/>
            <person name="Cheng J.X."/>
            <person name="Dai P.F."/>
            <person name="Guo W.B."/>
            <person name="Han X.H."/>
            <person name="Huang E.J."/>
            <person name="Li L.F."/>
            <person name="Wei W."/>
            <person name="Gao Y.C."/>
            <person name="Liu J.Z."/>
            <person name="Shao H.Z."/>
            <person name="Wang X."/>
            <person name="Wang C.C."/>
            <person name="Yang T.C."/>
            <person name="Huo Q.B."/>
            <person name="Li W."/>
            <person name="Chen H.Y."/>
            <person name="Chen S.E."/>
            <person name="Zhou L.G."/>
            <person name="Ni X.B."/>
            <person name="Tian J.H."/>
            <person name="Sheng Y."/>
            <person name="Liu T."/>
            <person name="Pan Y.S."/>
            <person name="Xia L.Y."/>
            <person name="Li J."/>
            <person name="Zhao F."/>
            <person name="Cao W.C."/>
        </authorList>
    </citation>
    <scope>NUCLEOTIDE SEQUENCE</scope>
    <source>
        <strain evidence="2">Rmic-2018</strain>
    </source>
</reference>
<protein>
    <recommendedName>
        <fullName evidence="1">Peptidase M13 C-terminal domain-containing protein</fullName>
    </recommendedName>
</protein>
<dbReference type="InterPro" id="IPR042089">
    <property type="entry name" value="Peptidase_M13_dom_2"/>
</dbReference>
<dbReference type="GO" id="GO:0004222">
    <property type="term" value="F:metalloendopeptidase activity"/>
    <property type="evidence" value="ECO:0007669"/>
    <property type="project" value="InterPro"/>
</dbReference>
<dbReference type="AlphaFoldDB" id="A0A9J6DXH9"/>
<reference evidence="2" key="2">
    <citation type="submission" date="2021-09" db="EMBL/GenBank/DDBJ databases">
        <authorList>
            <person name="Jia N."/>
            <person name="Wang J."/>
            <person name="Shi W."/>
            <person name="Du L."/>
            <person name="Sun Y."/>
            <person name="Zhan W."/>
            <person name="Jiang J."/>
            <person name="Wang Q."/>
            <person name="Zhang B."/>
            <person name="Ji P."/>
            <person name="Sakyi L.B."/>
            <person name="Cui X."/>
            <person name="Yuan T."/>
            <person name="Jiang B."/>
            <person name="Yang W."/>
            <person name="Lam T.T.-Y."/>
            <person name="Chang Q."/>
            <person name="Ding S."/>
            <person name="Wang X."/>
            <person name="Zhu J."/>
            <person name="Ruan X."/>
            <person name="Zhao L."/>
            <person name="Wei J."/>
            <person name="Que T."/>
            <person name="Du C."/>
            <person name="Cheng J."/>
            <person name="Dai P."/>
            <person name="Han X."/>
            <person name="Huang E."/>
            <person name="Gao Y."/>
            <person name="Liu J."/>
            <person name="Shao H."/>
            <person name="Ye R."/>
            <person name="Li L."/>
            <person name="Wei W."/>
            <person name="Wang X."/>
            <person name="Wang C."/>
            <person name="Huo Q."/>
            <person name="Li W."/>
            <person name="Guo W."/>
            <person name="Chen H."/>
            <person name="Chen S."/>
            <person name="Zhou L."/>
            <person name="Zhou L."/>
            <person name="Ni X."/>
            <person name="Tian J."/>
            <person name="Zhou Y."/>
            <person name="Sheng Y."/>
            <person name="Liu T."/>
            <person name="Pan Y."/>
            <person name="Xia L."/>
            <person name="Li J."/>
            <person name="Zhao F."/>
            <person name="Cao W."/>
        </authorList>
    </citation>
    <scope>NUCLEOTIDE SEQUENCE</scope>
    <source>
        <strain evidence="2">Rmic-2018</strain>
        <tissue evidence="2">Larvae</tissue>
    </source>
</reference>
<dbReference type="PANTHER" id="PTHR11733">
    <property type="entry name" value="ZINC METALLOPROTEASE FAMILY M13 NEPRILYSIN-RELATED"/>
    <property type="match status" value="1"/>
</dbReference>
<evidence type="ECO:0000259" key="1">
    <source>
        <dbReference type="Pfam" id="PF01431"/>
    </source>
</evidence>
<dbReference type="Gene3D" id="3.40.390.10">
    <property type="entry name" value="Collagenase (Catalytic Domain)"/>
    <property type="match status" value="3"/>
</dbReference>
<dbReference type="PANTHER" id="PTHR11733:SF241">
    <property type="entry name" value="GH26575P-RELATED"/>
    <property type="match status" value="1"/>
</dbReference>
<dbReference type="InterPro" id="IPR000718">
    <property type="entry name" value="Peptidase_M13"/>
</dbReference>
<dbReference type="Pfam" id="PF01431">
    <property type="entry name" value="Peptidase_M13"/>
    <property type="match status" value="1"/>
</dbReference>
<comment type="caution">
    <text evidence="2">The sequence shown here is derived from an EMBL/GenBank/DDBJ whole genome shotgun (WGS) entry which is preliminary data.</text>
</comment>
<dbReference type="Gene3D" id="1.10.1380.10">
    <property type="entry name" value="Neutral endopeptidase , domain2"/>
    <property type="match status" value="2"/>
</dbReference>
<sequence length="614" mass="69684">MMSGAKTIRSFVSARPSVRPYDVYYTGGNDPHPIRSTLKRYQISHQLDKSIDPCDDFSAYVCARWKPRKEFQLSRSQLSDMFLSWLYKLPETLAKGVVHFPVGKKVAAIFDSCMTETGSHVPVMREFMRDRDILWPDDPEEPVTPAKPLFDLSFNWNVHLWFTLRIIPATSEEKSRRVFFAPNYLMALWKALINEIPKTYFESVYAQLFEIFSSNKSSEPDTKDASRTHDVLTYIFNKLLPSCPCEPRIQASLNLTEFENMTSYFFGRHTINLLNAVTRINPPVTMNETVLISDIFQFLRMKNIIDEVDDKTLLRHLSWLFLQGSVPCEIHASESLSVPNFVLPSQVAVDKTWACSWFDNDTKQAAAGKLTNMSTVVWPPEKFLDPEVLEEVYKDFPDNASSFAEYWIETRRRQRLLFGSEASTAEQLLGDNTHPPYAAYVQLLNHLSLSLGALAPPLYYPDGTNAMLYGGVLYLYARALITAVGNEGFTVNAEAEVTSSWLSREVQKAFSLRALHCLPGGVSIFPEVPAMEVAYEAFKRRIDKNNTLPLSEDLTEEKVFFITACLSTCARTPSDNLFGGDCNKAVMNFAPFAEAFNCPVGSKMNPKNKCSYYD</sequence>
<proteinExistence type="predicted"/>
<dbReference type="EMBL" id="JABSTU010000006">
    <property type="protein sequence ID" value="KAH8026911.1"/>
    <property type="molecule type" value="Genomic_DNA"/>
</dbReference>
<dbReference type="InterPro" id="IPR018497">
    <property type="entry name" value="Peptidase_M13_C"/>
</dbReference>
<name>A0A9J6DXH9_RHIMP</name>
<evidence type="ECO:0000313" key="2">
    <source>
        <dbReference type="EMBL" id="KAH8026911.1"/>
    </source>
</evidence>
<dbReference type="GO" id="GO:0005886">
    <property type="term" value="C:plasma membrane"/>
    <property type="evidence" value="ECO:0007669"/>
    <property type="project" value="TreeGrafter"/>
</dbReference>
<dbReference type="SUPFAM" id="SSF55486">
    <property type="entry name" value="Metalloproteases ('zincins'), catalytic domain"/>
    <property type="match status" value="1"/>
</dbReference>
<dbReference type="InterPro" id="IPR024079">
    <property type="entry name" value="MetalloPept_cat_dom_sf"/>
</dbReference>
<dbReference type="VEuPathDB" id="VectorBase:LOC119178544"/>
<organism evidence="2 3">
    <name type="scientific">Rhipicephalus microplus</name>
    <name type="common">Cattle tick</name>
    <name type="synonym">Boophilus microplus</name>
    <dbReference type="NCBI Taxonomy" id="6941"/>
    <lineage>
        <taxon>Eukaryota</taxon>
        <taxon>Metazoa</taxon>
        <taxon>Ecdysozoa</taxon>
        <taxon>Arthropoda</taxon>
        <taxon>Chelicerata</taxon>
        <taxon>Arachnida</taxon>
        <taxon>Acari</taxon>
        <taxon>Parasitiformes</taxon>
        <taxon>Ixodida</taxon>
        <taxon>Ixodoidea</taxon>
        <taxon>Ixodidae</taxon>
        <taxon>Rhipicephalinae</taxon>
        <taxon>Rhipicephalus</taxon>
        <taxon>Boophilus</taxon>
    </lineage>
</organism>
<dbReference type="Proteomes" id="UP000821866">
    <property type="component" value="Chromosome 4"/>
</dbReference>
<dbReference type="GO" id="GO:0016485">
    <property type="term" value="P:protein processing"/>
    <property type="evidence" value="ECO:0007669"/>
    <property type="project" value="TreeGrafter"/>
</dbReference>
<dbReference type="PROSITE" id="PS51885">
    <property type="entry name" value="NEPRILYSIN"/>
    <property type="match status" value="1"/>
</dbReference>
<feature type="domain" description="Peptidase M13 C-terminal" evidence="1">
    <location>
        <begin position="530"/>
        <end position="611"/>
    </location>
</feature>
<evidence type="ECO:0000313" key="3">
    <source>
        <dbReference type="Proteomes" id="UP000821866"/>
    </source>
</evidence>
<keyword evidence="3" id="KW-1185">Reference proteome</keyword>